<proteinExistence type="predicted"/>
<sequence>MLTSFCFRKLLVEVIQRNGDPSVTRRKSVTMEIRG</sequence>
<name>A0A0M3ICC1_ASCLU</name>
<reference evidence="2" key="1">
    <citation type="submission" date="2017-02" db="UniProtKB">
        <authorList>
            <consortium name="WormBaseParasite"/>
        </authorList>
    </citation>
    <scope>IDENTIFICATION</scope>
</reference>
<protein>
    <submittedName>
        <fullName evidence="2">Uncharacterized protein</fullName>
    </submittedName>
</protein>
<keyword evidence="1" id="KW-1185">Reference proteome</keyword>
<dbReference type="Proteomes" id="UP000036681">
    <property type="component" value="Unplaced"/>
</dbReference>
<dbReference type="AlphaFoldDB" id="A0A0M3ICC1"/>
<dbReference type="WBParaSite" id="ALUE_0001551601-mRNA-1">
    <property type="protein sequence ID" value="ALUE_0001551601-mRNA-1"/>
    <property type="gene ID" value="ALUE_0001551601"/>
</dbReference>
<organism evidence="1 2">
    <name type="scientific">Ascaris lumbricoides</name>
    <name type="common">Giant roundworm</name>
    <dbReference type="NCBI Taxonomy" id="6252"/>
    <lineage>
        <taxon>Eukaryota</taxon>
        <taxon>Metazoa</taxon>
        <taxon>Ecdysozoa</taxon>
        <taxon>Nematoda</taxon>
        <taxon>Chromadorea</taxon>
        <taxon>Rhabditida</taxon>
        <taxon>Spirurina</taxon>
        <taxon>Ascaridomorpha</taxon>
        <taxon>Ascaridoidea</taxon>
        <taxon>Ascarididae</taxon>
        <taxon>Ascaris</taxon>
    </lineage>
</organism>
<evidence type="ECO:0000313" key="1">
    <source>
        <dbReference type="Proteomes" id="UP000036681"/>
    </source>
</evidence>
<accession>A0A0M3ICC1</accession>
<evidence type="ECO:0000313" key="2">
    <source>
        <dbReference type="WBParaSite" id="ALUE_0001551601-mRNA-1"/>
    </source>
</evidence>